<dbReference type="EMBL" id="DS268648">
    <property type="protein sequence ID" value="EFO96649.1"/>
    <property type="molecule type" value="Genomic_DNA"/>
</dbReference>
<gene>
    <name evidence="2" type="ORF">CRE_02656</name>
</gene>
<dbReference type="PANTHER" id="PTHR47516">
    <property type="entry name" value="SERPENTINE RECEPTOR, CLASS U-RELATED"/>
    <property type="match status" value="1"/>
</dbReference>
<sequence length="143" mass="16461">MDIPFQYGAIVLISTVSYANRIQSIGMFIFSGFVTTSILLLTLTILWKLRSLKKLTTISNQNIKAETTLTITMFLILIPSVLNQIVILAIFFARSYTSYTILIRLISMDCRVNIVSWYFYWTHPYFKKNVIPKTVNAWSVSNC</sequence>
<protein>
    <recommendedName>
        <fullName evidence="4">Serpentine receptor class gamma</fullName>
    </recommendedName>
</protein>
<reference evidence="2" key="1">
    <citation type="submission" date="2007-07" db="EMBL/GenBank/DDBJ databases">
        <title>PCAP assembly of the Caenorhabditis remanei genome.</title>
        <authorList>
            <consortium name="The Caenorhabditis remanei Sequencing Consortium"/>
            <person name="Wilson R.K."/>
        </authorList>
    </citation>
    <scope>NUCLEOTIDE SEQUENCE [LARGE SCALE GENOMIC DNA]</scope>
    <source>
        <strain evidence="2">PB4641</strain>
    </source>
</reference>
<dbReference type="HOGENOM" id="CLU_150860_0_0_1"/>
<keyword evidence="1" id="KW-0812">Transmembrane</keyword>
<feature type="transmembrane region" description="Helical" evidence="1">
    <location>
        <begin position="25"/>
        <end position="47"/>
    </location>
</feature>
<dbReference type="InParanoid" id="E3NG23"/>
<accession>E3NG23</accession>
<dbReference type="Proteomes" id="UP000008281">
    <property type="component" value="Unassembled WGS sequence"/>
</dbReference>
<organism evidence="3">
    <name type="scientific">Caenorhabditis remanei</name>
    <name type="common">Caenorhabditis vulgaris</name>
    <dbReference type="NCBI Taxonomy" id="31234"/>
    <lineage>
        <taxon>Eukaryota</taxon>
        <taxon>Metazoa</taxon>
        <taxon>Ecdysozoa</taxon>
        <taxon>Nematoda</taxon>
        <taxon>Chromadorea</taxon>
        <taxon>Rhabditida</taxon>
        <taxon>Rhabditina</taxon>
        <taxon>Rhabditomorpha</taxon>
        <taxon>Rhabditoidea</taxon>
        <taxon>Rhabditidae</taxon>
        <taxon>Peloderinae</taxon>
        <taxon>Caenorhabditis</taxon>
    </lineage>
</organism>
<keyword evidence="1" id="KW-0472">Membrane</keyword>
<dbReference type="OrthoDB" id="5902648at2759"/>
<feature type="transmembrane region" description="Helical" evidence="1">
    <location>
        <begin position="68"/>
        <end position="93"/>
    </location>
</feature>
<dbReference type="AlphaFoldDB" id="E3NG23"/>
<dbReference type="InterPro" id="IPR003839">
    <property type="entry name" value="7TM_GPCR_serpentine_rcpt_Sru"/>
</dbReference>
<evidence type="ECO:0000313" key="2">
    <source>
        <dbReference type="EMBL" id="EFO96649.1"/>
    </source>
</evidence>
<evidence type="ECO:0008006" key="4">
    <source>
        <dbReference type="Google" id="ProtNLM"/>
    </source>
</evidence>
<evidence type="ECO:0000256" key="1">
    <source>
        <dbReference type="SAM" id="Phobius"/>
    </source>
</evidence>
<dbReference type="OMA" id="RIQSIGM"/>
<name>E3NG23_CAERE</name>
<evidence type="ECO:0000313" key="3">
    <source>
        <dbReference type="Proteomes" id="UP000008281"/>
    </source>
</evidence>
<keyword evidence="3" id="KW-1185">Reference proteome</keyword>
<dbReference type="Pfam" id="PF10322">
    <property type="entry name" value="7TM_GPCR_Sru"/>
    <property type="match status" value="1"/>
</dbReference>
<keyword evidence="1" id="KW-1133">Transmembrane helix</keyword>
<proteinExistence type="predicted"/>